<name>H8YX36_9GAMM</name>
<evidence type="ECO:0000313" key="1">
    <source>
        <dbReference type="EMBL" id="EIC23012.1"/>
    </source>
</evidence>
<gene>
    <name evidence="1" type="ORF">Thi970DRAFT_00661</name>
</gene>
<dbReference type="OrthoDB" id="9204617at2"/>
<sequence>MKKTGSKSFEDFPSTTLYLNDLKDLINVLAENCEEVKIRTEGYDDISPDEIDELIENLNKEKFEDIFISAYRPYITVDLRSFGIRVYISEDNIVERGVVSKIREITHKNVSILARSRIYFP</sequence>
<dbReference type="EMBL" id="JH603168">
    <property type="protein sequence ID" value="EIC23012.1"/>
    <property type="molecule type" value="Genomic_DNA"/>
</dbReference>
<dbReference type="HOGENOM" id="CLU_2037000_0_0_6"/>
<dbReference type="AlphaFoldDB" id="H8YX36"/>
<dbReference type="RefSeq" id="WP_009147097.1">
    <property type="nucleotide sequence ID" value="NZ_CP121471.1"/>
</dbReference>
<dbReference type="Proteomes" id="UP000002964">
    <property type="component" value="Unassembled WGS sequence"/>
</dbReference>
<reference evidence="2" key="1">
    <citation type="submission" date="2011-06" db="EMBL/GenBank/DDBJ databases">
        <authorList>
            <consortium name="US DOE Joint Genome Institute (JGI-PGF)"/>
            <person name="Lucas S."/>
            <person name="Han J."/>
            <person name="Lapidus A."/>
            <person name="Cheng J.-F."/>
            <person name="Goodwin L."/>
            <person name="Pitluck S."/>
            <person name="Peters L."/>
            <person name="Land M.L."/>
            <person name="Hauser L."/>
            <person name="Vogl K."/>
            <person name="Liu Z."/>
            <person name="Overmann J."/>
            <person name="Frigaard N.-U."/>
            <person name="Bryant D.A."/>
            <person name="Woyke T.J."/>
        </authorList>
    </citation>
    <scope>NUCLEOTIDE SEQUENCE [LARGE SCALE GENOMIC DNA]</scope>
    <source>
        <strain evidence="2">970</strain>
    </source>
</reference>
<proteinExistence type="predicted"/>
<organism evidence="1 2">
    <name type="scientific">Thiorhodovibrio frisius</name>
    <dbReference type="NCBI Taxonomy" id="631362"/>
    <lineage>
        <taxon>Bacteria</taxon>
        <taxon>Pseudomonadati</taxon>
        <taxon>Pseudomonadota</taxon>
        <taxon>Gammaproteobacteria</taxon>
        <taxon>Chromatiales</taxon>
        <taxon>Chromatiaceae</taxon>
        <taxon>Thiorhodovibrio</taxon>
    </lineage>
</organism>
<reference evidence="1 2" key="2">
    <citation type="submission" date="2011-11" db="EMBL/GenBank/DDBJ databases">
        <authorList>
            <consortium name="US DOE Joint Genome Institute"/>
            <person name="Lucas S."/>
            <person name="Han J."/>
            <person name="Lapidus A."/>
            <person name="Cheng J.-F."/>
            <person name="Goodwin L."/>
            <person name="Pitluck S."/>
            <person name="Peters L."/>
            <person name="Ovchinnikova G."/>
            <person name="Zhang X."/>
            <person name="Detter J.C."/>
            <person name="Han C."/>
            <person name="Tapia R."/>
            <person name="Land M."/>
            <person name="Hauser L."/>
            <person name="Kyrpides N."/>
            <person name="Ivanova N."/>
            <person name="Pagani I."/>
            <person name="Vogl K."/>
            <person name="Liu Z."/>
            <person name="Overmann J."/>
            <person name="Frigaard N.-U."/>
            <person name="Bryant D."/>
            <person name="Woyke T."/>
        </authorList>
    </citation>
    <scope>NUCLEOTIDE SEQUENCE [LARGE SCALE GENOMIC DNA]</scope>
    <source>
        <strain evidence="1 2">970</strain>
    </source>
</reference>
<protein>
    <submittedName>
        <fullName evidence="1">Uncharacterized protein</fullName>
    </submittedName>
</protein>
<evidence type="ECO:0000313" key="2">
    <source>
        <dbReference type="Proteomes" id="UP000002964"/>
    </source>
</evidence>
<accession>H8YX36</accession>
<keyword evidence="2" id="KW-1185">Reference proteome</keyword>